<dbReference type="Proteomes" id="UP000175971">
    <property type="component" value="Unassembled WGS sequence"/>
</dbReference>
<reference evidence="1 2" key="1">
    <citation type="journal article" date="2016" name="Front. Microbiol.">
        <title>Comparative Genomics Analysis of Streptomyces Species Reveals Their Adaptation to the Marine Environment and Their Diversity at the Genomic Level.</title>
        <authorList>
            <person name="Tian X."/>
            <person name="Zhang Z."/>
            <person name="Yang T."/>
            <person name="Chen M."/>
            <person name="Li J."/>
            <person name="Chen F."/>
            <person name="Yang J."/>
            <person name="Li W."/>
            <person name="Zhang B."/>
            <person name="Zhang Z."/>
            <person name="Wu J."/>
            <person name="Zhang C."/>
            <person name="Long L."/>
            <person name="Xiao J."/>
        </authorList>
    </citation>
    <scope>NUCLEOTIDE SEQUENCE [LARGE SCALE GENOMIC DNA]</scope>
    <source>
        <strain evidence="1 2">SCSIO M10372</strain>
    </source>
</reference>
<gene>
    <name evidence="1" type="ORF">AN221_16230</name>
</gene>
<dbReference type="AlphaFoldDB" id="A0A1E7LTT8"/>
<dbReference type="RefSeq" id="WP_141760783.1">
    <property type="nucleotide sequence ID" value="NZ_LJGZ01000079.1"/>
</dbReference>
<organism evidence="1 2">
    <name type="scientific">Streptomyces nanshensis</name>
    <dbReference type="NCBI Taxonomy" id="518642"/>
    <lineage>
        <taxon>Bacteria</taxon>
        <taxon>Bacillati</taxon>
        <taxon>Actinomycetota</taxon>
        <taxon>Actinomycetes</taxon>
        <taxon>Kitasatosporales</taxon>
        <taxon>Streptomycetaceae</taxon>
        <taxon>Streptomyces</taxon>
    </lineage>
</organism>
<dbReference type="OrthoDB" id="3311584at2"/>
<name>A0A1E7LTT8_9ACTN</name>
<evidence type="ECO:0000313" key="2">
    <source>
        <dbReference type="Proteomes" id="UP000175971"/>
    </source>
</evidence>
<protein>
    <submittedName>
        <fullName evidence="1">Uncharacterized protein</fullName>
    </submittedName>
</protein>
<feature type="non-terminal residue" evidence="1">
    <location>
        <position position="1"/>
    </location>
</feature>
<accession>A0A1E7LTT8</accession>
<dbReference type="PATRIC" id="fig|518642.7.peg.89"/>
<proteinExistence type="predicted"/>
<evidence type="ECO:0000313" key="1">
    <source>
        <dbReference type="EMBL" id="OEV19614.1"/>
    </source>
</evidence>
<dbReference type="EMBL" id="LJGZ01000079">
    <property type="protein sequence ID" value="OEV19614.1"/>
    <property type="molecule type" value="Genomic_DNA"/>
</dbReference>
<comment type="caution">
    <text evidence="1">The sequence shown here is derived from an EMBL/GenBank/DDBJ whole genome shotgun (WGS) entry which is preliminary data.</text>
</comment>
<sequence length="59" mass="6113">AAADAAAGLKQFAKLDQALELLTALADRAEDRPLRAACEAKLAALRRTMGLRPPAAPTA</sequence>
<keyword evidence="2" id="KW-1185">Reference proteome</keyword>